<feature type="chain" id="PRO_5045572084" evidence="4">
    <location>
        <begin position="24"/>
        <end position="2424"/>
    </location>
</feature>
<dbReference type="InterPro" id="IPR002022">
    <property type="entry name" value="Pec_lyase"/>
</dbReference>
<comment type="caution">
    <text evidence="6">The sequence shown here is derived from an EMBL/GenBank/DDBJ whole genome shotgun (WGS) entry which is preliminary data.</text>
</comment>
<dbReference type="RefSeq" id="WP_373407247.1">
    <property type="nucleotide sequence ID" value="NZ_JBCFQL010000014.1"/>
</dbReference>
<dbReference type="SUPFAM" id="SSF51126">
    <property type="entry name" value="Pectin lyase-like"/>
    <property type="match status" value="2"/>
</dbReference>
<feature type="signal peptide" evidence="4">
    <location>
        <begin position="1"/>
        <end position="23"/>
    </location>
</feature>
<evidence type="ECO:0000256" key="4">
    <source>
        <dbReference type="SAM" id="SignalP"/>
    </source>
</evidence>
<evidence type="ECO:0000313" key="6">
    <source>
        <dbReference type="EMBL" id="MFA9192353.1"/>
    </source>
</evidence>
<dbReference type="SMART" id="SM00656">
    <property type="entry name" value="Amb_all"/>
    <property type="match status" value="1"/>
</dbReference>
<dbReference type="InterPro" id="IPR045032">
    <property type="entry name" value="PEL"/>
</dbReference>
<keyword evidence="7" id="KW-1185">Reference proteome</keyword>
<dbReference type="Pfam" id="PF18283">
    <property type="entry name" value="CBM77"/>
    <property type="match status" value="1"/>
</dbReference>
<sequence length="2424" mass="258013">MKKFLLYLAILLATLQMYSQTVAITESAGWLESAYVKWQPVSGAQSYNVYYSGNGITNQKIDTQLIRSYGTYFRADVIGLAAGTYTVAVKAVIDGVETAATTTQSLTVIAHDRNGFAFQGGRIPGAYKMDGTPKSNAVIVYVTQNTKNTVSLTVTGANSNPCIGIQNILYGFKKGLDTRPLIVRLIGNITDMDVMEGGDIVIENKNNAASSITFEGVGNDAVCNGWGVRLKSASNIEVRNLATMNVNSTAGDDFGLQQDNDHVWVHNNEMFYGNAGSDADQIKGDGALDNKGSTYCTFSYNHFWDSGKCSLLGLSENTTQGLYVTYHHNWFDHSDSRHPRVRFYSAHIYNNYYDGVSKYGAGSTMGSSLFIENNYFRNSKRPMMISMQGTDVWSSAKQANDPGNVGTFSGEDGGIIKAFNNTFDADIATNSMRFVAYADPNPLYNIAGKISSTIDFDAYLATTRGENVPNAVKSFAGANMYNNFDTDPALYVNTLIPDSPEVAKAKIMQYAGRVGGGDFQWTFNNNVDDTSYAVIAPLKAAITNYTTTLVAVQGESAAAISSQTLTSTTNNNQSVVSGTAIGTIVFTWGGDATDATVTGLPVSGITFVKDATAKTITISGTPTANVTYSIATVGTVGIPATGSGTITVVTPGAPTGSEIHNFTVSGKTSTFYAITGNMNSTAGTQTYDGLSLTARIKIESATVINYTTTAVSTLTLVFDNAFTGKVKLNGVSYTATAGIVVIPSLPAAAYSITKGDTANLFYIKTVYDTPELIIPIISNFTVANKVVGDQSFTLTAPTTNSDGIFSYSSSDTNVATISGSTVTIVGAGTTTITANQAVTSTYDAGSISATLTVSAAVVNEKPDVWDFGAQQLDATLYNNKLDETTINGWYSSTIIPGTTATTMPVSFTVGGLTWVGNTSDRLRTVNTNLTRFDVNVAGVTDYNGRVYCNGTPALSSGVPTNRFMRIALDKDDEVTIIARADAAGGILKFVNENDPSLQSDEVSVTAVDATTTQAVFVAKNTSSFKIYSANGKLSFYRISRKPATATVPLTVPTISNFVVADKKVGDGPFALVAPATNSDGVISYSSSDTNVATISGNTVTIVGAGTTTITANQAATSTYAAGNISATLTVAVTNPVPTISNFTVANKVVGDQSFTLTAPTTNSDGVFSYTSSDTSVATISGITVTVVGEGTTTITANQAATSSYAAGSVSATLTVSAAVVLNEKPDVWDFGAQQLDATLYNNKLDAAAINAWYPSAYVVGTASTSYVMPALFTAGDLSWVGGSNDRLRTNNTALTRYDSNVGPGATVGYTGRIYINGSAQAGRYLSFNLNENDELTVIANSDAAGMLNFVYLADPLVQSDLAATTTTTTEYKFVAKKTGVYKIYDQVNKPSYYRIIRKPAALVAVSGAIDVANAVDIPSGYTVDFTNEAGKTWSAVVANGKYNVMLPANYTYTLSVGSANGYLITSGDIYTVALEANVHDIAITKITLYTVTGNVTGLGVAMSNLSLKYTSNPASNSTYVPAAVVNTTTGQYSVKLESGVQYTVSGIAVNEYEILVNTITVSANTTANVVFTLKPQYKVTITSPSLNEVQLAKLGLKFTNLNETGVSYTFTDINNINLRNGVYSIAASGLDEYPVELASTSNLSVSNAAISKVLTFKPVTNWSFDDKVISNGTTSYKGMLFTGAVANEIAKGHLNVGAGSTISVPVLPNQKVTVTYYYAANFSIQGGAAVTTNSNSTGLFEKVDYVYTGTTPGNVLITVNGTTYFTDINVDLIVPYTAVITVGTDKDYQTINEALKAITKMVRSTNQRVTVVIDPGNYEEMIVVNSANVTFKNAASKPSIALKNKGVDIDANAVRITSYYGYGYSYYSQGNDNKWNAEVLAINKANNSYKYENVSGTTNGSYWNATAVIAANGFEANDIIFENSFNQYVSKKESQDKVVMWTVGNKGQRPTDFGNTAVQNRSFVERAAAIGIPNGVDKTVLKNCRVVGRQDSFFGGVGSRVVVYKGAVMGAVDYIFGGMIGVFYKTDFVMNVSDVAGDASYLTAPQQSAGRGYLLYECKVTSAEPGVETASTYRAKPGYFGRPWSANTSEVVLYKTKIETSNFPGSEGLSLIAPAGWTNSLGNTSDNIYEFGTIEISGVDNSSNRLSWSKMISTPVLTDGSAITTFNFTKGNDGWDPIPDLETIVSLPADNFSVLVNSATCNGINNGAITVSSKEKTLIYNVKINNNNHVLNSENEYTKTLSNLAAGVYEICFSTASIPNYVQCYEVKIEEPEKIVISSFVSKNSNTVKLTMRGASQYTVTLNGVDETVTGNDYTAVLKMGTNTISVSTDLECQGVFNETIFLSEGIQYFPNPTSGVVQVYLAGEDNEVKVRVFDFTGNKISESTKSVAENRNFQLELSSFRDGIYLIQLEGKTISKTFKIVKR</sequence>
<organism evidence="6 7">
    <name type="scientific">Flavobacterium zubiriense</name>
    <dbReference type="NCBI Taxonomy" id="3138075"/>
    <lineage>
        <taxon>Bacteria</taxon>
        <taxon>Pseudomonadati</taxon>
        <taxon>Bacteroidota</taxon>
        <taxon>Flavobacteriia</taxon>
        <taxon>Flavobacteriales</taxon>
        <taxon>Flavobacteriaceae</taxon>
        <taxon>Flavobacterium</taxon>
    </lineage>
</organism>
<dbReference type="InterPro" id="IPR033131">
    <property type="entry name" value="Pectinesterase_Asp_AS"/>
</dbReference>
<keyword evidence="1 4" id="KW-0732">Signal</keyword>
<evidence type="ECO:0000256" key="1">
    <source>
        <dbReference type="ARBA" id="ARBA00022729"/>
    </source>
</evidence>
<gene>
    <name evidence="6" type="ORF">AAGV28_13320</name>
</gene>
<keyword evidence="2" id="KW-0456">Lyase</keyword>
<dbReference type="Gene3D" id="2.160.20.10">
    <property type="entry name" value="Single-stranded right-handed beta-helix, Pectin lyase-like"/>
    <property type="match status" value="2"/>
</dbReference>
<dbReference type="InterPro" id="IPR012334">
    <property type="entry name" value="Pectin_lyas_fold"/>
</dbReference>
<proteinExistence type="predicted"/>
<dbReference type="PANTHER" id="PTHR31683:SF18">
    <property type="entry name" value="PECTATE LYASE 21-RELATED"/>
    <property type="match status" value="1"/>
</dbReference>
<reference evidence="6 7" key="1">
    <citation type="submission" date="2024-04" db="EMBL/GenBank/DDBJ databases">
        <title>New Clade of Flavobacterium.</title>
        <authorList>
            <person name="Matos L."/>
            <person name="Proenca D.N."/>
            <person name="Fransisco R.M."/>
            <person name="Chung A.P."/>
            <person name="Maccario L."/>
            <person name="Sorensen S.J."/>
            <person name="Morais P.V."/>
        </authorList>
    </citation>
    <scope>NUCLEOTIDE SEQUENCE [LARGE SCALE GENOMIC DNA]</scope>
    <source>
        <strain evidence="6 7">FZUC8N2.13</strain>
    </source>
</reference>
<dbReference type="PROSITE" id="PS00503">
    <property type="entry name" value="PECTINESTERASE_2"/>
    <property type="match status" value="1"/>
</dbReference>
<dbReference type="SUPFAM" id="SSF49373">
    <property type="entry name" value="Invasin/intimin cell-adhesion fragments"/>
    <property type="match status" value="3"/>
</dbReference>
<evidence type="ECO:0000313" key="7">
    <source>
        <dbReference type="Proteomes" id="UP001574169"/>
    </source>
</evidence>
<evidence type="ECO:0000259" key="5">
    <source>
        <dbReference type="SMART" id="SM00656"/>
    </source>
</evidence>
<name>A0ABV4TEB6_9FLAO</name>
<dbReference type="NCBIfam" id="TIGR04183">
    <property type="entry name" value="Por_Secre_tail"/>
    <property type="match status" value="1"/>
</dbReference>
<dbReference type="InterPro" id="IPR026444">
    <property type="entry name" value="Secre_tail"/>
</dbReference>
<dbReference type="Pfam" id="PF18962">
    <property type="entry name" value="Por_Secre_tail"/>
    <property type="match status" value="1"/>
</dbReference>
<protein>
    <submittedName>
        <fullName evidence="6">T9SS type A sorting domain-containing protein</fullName>
    </submittedName>
</protein>
<dbReference type="InterPro" id="IPR008964">
    <property type="entry name" value="Invasin/intimin_cell_adhesion"/>
</dbReference>
<dbReference type="Proteomes" id="UP001574169">
    <property type="component" value="Unassembled WGS sequence"/>
</dbReference>
<dbReference type="EMBL" id="JBCFQL010000014">
    <property type="protein sequence ID" value="MFA9192353.1"/>
    <property type="molecule type" value="Genomic_DNA"/>
</dbReference>
<dbReference type="InterPro" id="IPR041253">
    <property type="entry name" value="CBM77"/>
</dbReference>
<evidence type="ECO:0000256" key="3">
    <source>
        <dbReference type="PROSITE-ProRule" id="PRU10040"/>
    </source>
</evidence>
<feature type="domain" description="Pectate lyase" evidence="5">
    <location>
        <begin position="158"/>
        <end position="382"/>
    </location>
</feature>
<dbReference type="PANTHER" id="PTHR31683">
    <property type="entry name" value="PECTATE LYASE 18-RELATED"/>
    <property type="match status" value="1"/>
</dbReference>
<accession>A0ABV4TEB6</accession>
<feature type="active site" evidence="3">
    <location>
        <position position="2013"/>
    </location>
</feature>
<dbReference type="Gene3D" id="2.60.40.1080">
    <property type="match status" value="3"/>
</dbReference>
<dbReference type="InterPro" id="IPR011050">
    <property type="entry name" value="Pectin_lyase_fold/virulence"/>
</dbReference>
<evidence type="ECO:0000256" key="2">
    <source>
        <dbReference type="ARBA" id="ARBA00023239"/>
    </source>
</evidence>